<dbReference type="Gene3D" id="3.40.50.1440">
    <property type="entry name" value="Tubulin/FtsZ, GTPase domain"/>
    <property type="match status" value="1"/>
</dbReference>
<reference evidence="10" key="2">
    <citation type="submission" date="2025-05" db="UniProtKB">
        <authorList>
            <consortium name="EnsemblMetazoa"/>
        </authorList>
    </citation>
    <scope>IDENTIFICATION</scope>
    <source>
        <strain evidence="10">Foshan</strain>
    </source>
</reference>
<evidence type="ECO:0000256" key="5">
    <source>
        <dbReference type="ARBA" id="ARBA00023134"/>
    </source>
</evidence>
<dbReference type="InterPro" id="IPR003008">
    <property type="entry name" value="Tubulin_FtsZ_GTPase"/>
</dbReference>
<organism evidence="10 11">
    <name type="scientific">Aedes albopictus</name>
    <name type="common">Asian tiger mosquito</name>
    <name type="synonym">Stegomyia albopicta</name>
    <dbReference type="NCBI Taxonomy" id="7160"/>
    <lineage>
        <taxon>Eukaryota</taxon>
        <taxon>Metazoa</taxon>
        <taxon>Ecdysozoa</taxon>
        <taxon>Arthropoda</taxon>
        <taxon>Hexapoda</taxon>
        <taxon>Insecta</taxon>
        <taxon>Pterygota</taxon>
        <taxon>Neoptera</taxon>
        <taxon>Endopterygota</taxon>
        <taxon>Diptera</taxon>
        <taxon>Nematocera</taxon>
        <taxon>Culicoidea</taxon>
        <taxon>Culicidae</taxon>
        <taxon>Culicinae</taxon>
        <taxon>Aedini</taxon>
        <taxon>Aedes</taxon>
        <taxon>Stegomyia</taxon>
    </lineage>
</organism>
<keyword evidence="11" id="KW-1185">Reference proteome</keyword>
<evidence type="ECO:0000256" key="1">
    <source>
        <dbReference type="ARBA" id="ARBA00009636"/>
    </source>
</evidence>
<evidence type="ECO:0000313" key="11">
    <source>
        <dbReference type="Proteomes" id="UP000069940"/>
    </source>
</evidence>
<comment type="catalytic activity">
    <reaction evidence="6">
        <text>GTP + H2O = GDP + phosphate + H(+)</text>
        <dbReference type="Rhea" id="RHEA:19669"/>
        <dbReference type="ChEBI" id="CHEBI:15377"/>
        <dbReference type="ChEBI" id="CHEBI:15378"/>
        <dbReference type="ChEBI" id="CHEBI:37565"/>
        <dbReference type="ChEBI" id="CHEBI:43474"/>
        <dbReference type="ChEBI" id="CHEBI:58189"/>
    </reaction>
    <physiologicalReaction direction="left-to-right" evidence="6">
        <dbReference type="Rhea" id="RHEA:19670"/>
    </physiologicalReaction>
</comment>
<dbReference type="SMART" id="SM00864">
    <property type="entry name" value="Tubulin"/>
    <property type="match status" value="1"/>
</dbReference>
<dbReference type="PROSITE" id="PS00227">
    <property type="entry name" value="TUBULIN"/>
    <property type="match status" value="1"/>
</dbReference>
<evidence type="ECO:0000256" key="4">
    <source>
        <dbReference type="ARBA" id="ARBA00022801"/>
    </source>
</evidence>
<name>A0ABM1ZPJ0_AEDAL</name>
<dbReference type="InterPro" id="IPR017975">
    <property type="entry name" value="Tubulin_CS"/>
</dbReference>
<comment type="function">
    <text evidence="7">Tubulin is the major constituent of microtubules, a cylinder consisting of laterally associated linear protofilaments composed of alpha- and beta-tubulin heterodimers. Microtubules grow by the addition of GTP-tubulin dimers to the microtubule end, where a stabilizing cap forms. Below the cap, tubulin dimers are in GDP-bound state, owing to GTPase activity of alpha-tubulin.</text>
</comment>
<evidence type="ECO:0000256" key="6">
    <source>
        <dbReference type="ARBA" id="ARBA00049117"/>
    </source>
</evidence>
<dbReference type="Gene3D" id="1.10.287.600">
    <property type="entry name" value="Helix hairpin bin"/>
    <property type="match status" value="1"/>
</dbReference>
<feature type="domain" description="Tubulin/FtsZ 2-layer sandwich" evidence="9">
    <location>
        <begin position="254"/>
        <end position="399"/>
    </location>
</feature>
<dbReference type="SUPFAM" id="SSF52490">
    <property type="entry name" value="Tubulin nucleotide-binding domain-like"/>
    <property type="match status" value="1"/>
</dbReference>
<dbReference type="Pfam" id="PF00091">
    <property type="entry name" value="Tubulin"/>
    <property type="match status" value="1"/>
</dbReference>
<dbReference type="InterPro" id="IPR037103">
    <property type="entry name" value="Tubulin/FtsZ-like_C"/>
</dbReference>
<comment type="similarity">
    <text evidence="1 7">Belongs to the tubulin family.</text>
</comment>
<accession>A0ABM1ZPJ0</accession>
<keyword evidence="4" id="KW-0378">Hydrolase</keyword>
<dbReference type="PRINTS" id="PR01161">
    <property type="entry name" value="TUBULIN"/>
</dbReference>
<evidence type="ECO:0000256" key="7">
    <source>
        <dbReference type="RuleBase" id="RU000352"/>
    </source>
</evidence>
<dbReference type="EnsemblMetazoa" id="AALFPA23_020434.R30172">
    <property type="protein sequence ID" value="AALFPA23_020434.P30172"/>
    <property type="gene ID" value="AALFPA23_020434"/>
</dbReference>
<feature type="domain" description="Tubulin/FtsZ GTPase" evidence="8">
    <location>
        <begin position="55"/>
        <end position="252"/>
    </location>
</feature>
<dbReference type="InterPro" id="IPR008280">
    <property type="entry name" value="Tub_FtsZ_C"/>
</dbReference>
<evidence type="ECO:0000256" key="2">
    <source>
        <dbReference type="ARBA" id="ARBA00022701"/>
    </source>
</evidence>
<dbReference type="InterPro" id="IPR018316">
    <property type="entry name" value="Tubulin/FtsZ_2-layer-sand-dom"/>
</dbReference>
<dbReference type="InterPro" id="IPR002452">
    <property type="entry name" value="Alpha_tubulin"/>
</dbReference>
<dbReference type="Pfam" id="PF03953">
    <property type="entry name" value="Tubulin_C"/>
    <property type="match status" value="1"/>
</dbReference>
<evidence type="ECO:0000256" key="3">
    <source>
        <dbReference type="ARBA" id="ARBA00022741"/>
    </source>
</evidence>
<keyword evidence="2 7" id="KW-0493">Microtubule</keyword>
<dbReference type="CDD" id="cd02186">
    <property type="entry name" value="alpha_tubulin"/>
    <property type="match status" value="1"/>
</dbReference>
<dbReference type="GeneID" id="109424041"/>
<protein>
    <recommendedName>
        <fullName evidence="7">Tubulin alpha chain</fullName>
    </recommendedName>
</protein>
<dbReference type="Proteomes" id="UP000069940">
    <property type="component" value="Unassembled WGS sequence"/>
</dbReference>
<dbReference type="InterPro" id="IPR036525">
    <property type="entry name" value="Tubulin/FtsZ_GTPase_sf"/>
</dbReference>
<dbReference type="InterPro" id="IPR000217">
    <property type="entry name" value="Tubulin"/>
</dbReference>
<keyword evidence="3 7" id="KW-0547">Nucleotide-binding</keyword>
<dbReference type="SMART" id="SM00865">
    <property type="entry name" value="Tubulin_C"/>
    <property type="match status" value="1"/>
</dbReference>
<dbReference type="PANTHER" id="PTHR11588">
    <property type="entry name" value="TUBULIN"/>
    <property type="match status" value="1"/>
</dbReference>
<proteinExistence type="inferred from homology"/>
<dbReference type="Gene3D" id="3.30.1330.20">
    <property type="entry name" value="Tubulin/FtsZ, C-terminal domain"/>
    <property type="match status" value="1"/>
</dbReference>
<dbReference type="PRINTS" id="PR01162">
    <property type="entry name" value="ALPHATUBULIN"/>
</dbReference>
<evidence type="ECO:0000259" key="9">
    <source>
        <dbReference type="SMART" id="SM00865"/>
    </source>
</evidence>
<keyword evidence="5 7" id="KW-0342">GTP-binding</keyword>
<comment type="subunit">
    <text evidence="7">Dimer of alpha and beta chains. A typical microtubule is a hollow water-filled tube with an outer diameter of 25 nm and an inner diameter of 15 nM. Alpha-beta heterodimers associate head-to-tail to form protofilaments running lengthwise along the microtubule wall with the beta-tubulin subunit facing the microtubule plus end conferring a structural polarity. Microtubules usually have 13 protofilaments but different protofilament numbers can be found in some organisms and specialized cells.</text>
</comment>
<sequence length="460" mass="51390">MSFSNRETISVHIGQAGIQLGNSTWELYCLEHQIGQDGKLQEQEPNCTDDGNSFCSTFFQRTVADSYVPRAVLVDTEPTVIDQVKTGAFRSLFHPDNLISGKEDAANNFARGHFHIGKQLVTDTMDVIRRMAEEANSLQGFFMFHSFGGGTGSGFTSLLAQKLADNFSKKCKLEVAIYPSPHICTSVVEPYNSVLTTHMSMDHTDCTFLVDNQAIYDICNTKLNVERPEYTNLNRLISQVVSSITASLRFGGALNVDMNEFQTNLVPYPRIHFPLASFAPVVPVEKRNHSTMTVSDLTAQLFEADNQMVKCDLNEGKYMACCLLYRGDVVPKDVNAAIAGIKYKRTLRFVDWCPTGFKVGINNKSPVMFAKGDLAPVHRGVSMLASNTAISKAWSTLDHKFDMMYSKRAFVHWYVNEGMEEALFREARENLAALEMDYLEAEKDCEDPTAASELSSIEEF</sequence>
<dbReference type="RefSeq" id="XP_062715745.1">
    <property type="nucleotide sequence ID" value="XM_062859761.1"/>
</dbReference>
<evidence type="ECO:0000313" key="10">
    <source>
        <dbReference type="EnsemblMetazoa" id="AALFPA23_020434.P30172"/>
    </source>
</evidence>
<dbReference type="SUPFAM" id="SSF55307">
    <property type="entry name" value="Tubulin C-terminal domain-like"/>
    <property type="match status" value="1"/>
</dbReference>
<dbReference type="InterPro" id="IPR023123">
    <property type="entry name" value="Tubulin_C"/>
</dbReference>
<reference evidence="11" key="1">
    <citation type="journal article" date="2015" name="Proc. Natl. Acad. Sci. U.S.A.">
        <title>Genome sequence of the Asian Tiger mosquito, Aedes albopictus, reveals insights into its biology, genetics, and evolution.</title>
        <authorList>
            <person name="Chen X.G."/>
            <person name="Jiang X."/>
            <person name="Gu J."/>
            <person name="Xu M."/>
            <person name="Wu Y."/>
            <person name="Deng Y."/>
            <person name="Zhang C."/>
            <person name="Bonizzoni M."/>
            <person name="Dermauw W."/>
            <person name="Vontas J."/>
            <person name="Armbruster P."/>
            <person name="Huang X."/>
            <person name="Yang Y."/>
            <person name="Zhang H."/>
            <person name="He W."/>
            <person name="Peng H."/>
            <person name="Liu Y."/>
            <person name="Wu K."/>
            <person name="Chen J."/>
            <person name="Lirakis M."/>
            <person name="Topalis P."/>
            <person name="Van Leeuwen T."/>
            <person name="Hall A.B."/>
            <person name="Jiang X."/>
            <person name="Thorpe C."/>
            <person name="Mueller R.L."/>
            <person name="Sun C."/>
            <person name="Waterhouse R.M."/>
            <person name="Yan G."/>
            <person name="Tu Z.J."/>
            <person name="Fang X."/>
            <person name="James A.A."/>
        </authorList>
    </citation>
    <scope>NUCLEOTIDE SEQUENCE [LARGE SCALE GENOMIC DNA]</scope>
    <source>
        <strain evidence="11">Foshan</strain>
    </source>
</reference>
<evidence type="ECO:0000259" key="8">
    <source>
        <dbReference type="SMART" id="SM00864"/>
    </source>
</evidence>